<accession>A0A3M7T6Q7</accession>
<sequence length="191" mass="22668">MKRYKIKEITFIYFSSSASKNKIGSENDFNKNTDLTPYLPPLFLLGITKFPKKCLVFVLESKFIFERKCDVFDKFREDILNFLNLSQVTDLTLTLSFLKNLIWASEKKNRLILTEKKLFYHQNNRSLVRSNCVYCIFILRKRFKSGWFCIWCNSILIHCKIFTWLTVLGRDLANWTPMCMFTKELFSASSI</sequence>
<keyword evidence="3" id="KW-1185">Reference proteome</keyword>
<protein>
    <submittedName>
        <fullName evidence="2">Uncharacterized protein</fullName>
    </submittedName>
</protein>
<evidence type="ECO:0000313" key="3">
    <source>
        <dbReference type="Proteomes" id="UP000276133"/>
    </source>
</evidence>
<keyword evidence="1" id="KW-1133">Transmembrane helix</keyword>
<dbReference type="AlphaFoldDB" id="A0A3M7T6Q7"/>
<keyword evidence="1" id="KW-0812">Transmembrane</keyword>
<evidence type="ECO:0000256" key="1">
    <source>
        <dbReference type="SAM" id="Phobius"/>
    </source>
</evidence>
<name>A0A3M7T6Q7_BRAPC</name>
<keyword evidence="1" id="KW-0472">Membrane</keyword>
<evidence type="ECO:0000313" key="2">
    <source>
        <dbReference type="EMBL" id="RNA43726.1"/>
    </source>
</evidence>
<comment type="caution">
    <text evidence="2">The sequence shown here is derived from an EMBL/GenBank/DDBJ whole genome shotgun (WGS) entry which is preliminary data.</text>
</comment>
<gene>
    <name evidence="2" type="ORF">BpHYR1_016991</name>
</gene>
<proteinExistence type="predicted"/>
<feature type="transmembrane region" description="Helical" evidence="1">
    <location>
        <begin position="147"/>
        <end position="167"/>
    </location>
</feature>
<dbReference type="EMBL" id="REGN01000182">
    <property type="protein sequence ID" value="RNA43726.1"/>
    <property type="molecule type" value="Genomic_DNA"/>
</dbReference>
<dbReference type="Proteomes" id="UP000276133">
    <property type="component" value="Unassembled WGS sequence"/>
</dbReference>
<reference evidence="2 3" key="1">
    <citation type="journal article" date="2018" name="Sci. Rep.">
        <title>Genomic signatures of local adaptation to the degree of environmental predictability in rotifers.</title>
        <authorList>
            <person name="Franch-Gras L."/>
            <person name="Hahn C."/>
            <person name="Garcia-Roger E.M."/>
            <person name="Carmona M.J."/>
            <person name="Serra M."/>
            <person name="Gomez A."/>
        </authorList>
    </citation>
    <scope>NUCLEOTIDE SEQUENCE [LARGE SCALE GENOMIC DNA]</scope>
    <source>
        <strain evidence="2">HYR1</strain>
    </source>
</reference>
<organism evidence="2 3">
    <name type="scientific">Brachionus plicatilis</name>
    <name type="common">Marine rotifer</name>
    <name type="synonym">Brachionus muelleri</name>
    <dbReference type="NCBI Taxonomy" id="10195"/>
    <lineage>
        <taxon>Eukaryota</taxon>
        <taxon>Metazoa</taxon>
        <taxon>Spiralia</taxon>
        <taxon>Gnathifera</taxon>
        <taxon>Rotifera</taxon>
        <taxon>Eurotatoria</taxon>
        <taxon>Monogononta</taxon>
        <taxon>Pseudotrocha</taxon>
        <taxon>Ploima</taxon>
        <taxon>Brachionidae</taxon>
        <taxon>Brachionus</taxon>
    </lineage>
</organism>